<gene>
    <name evidence="2" type="ORF">IV417_11635</name>
</gene>
<comment type="caution">
    <text evidence="2">The sequence shown here is derived from an EMBL/GenBank/DDBJ whole genome shotgun (WGS) entry which is preliminary data.</text>
</comment>
<proteinExistence type="predicted"/>
<feature type="chain" id="PRO_5042895048" evidence="1">
    <location>
        <begin position="20"/>
        <end position="343"/>
    </location>
</feature>
<evidence type="ECO:0000256" key="1">
    <source>
        <dbReference type="SAM" id="SignalP"/>
    </source>
</evidence>
<dbReference type="RefSeq" id="WP_327794255.1">
    <property type="nucleotide sequence ID" value="NZ_JADQAZ010000002.1"/>
</dbReference>
<dbReference type="InterPro" id="IPR015943">
    <property type="entry name" value="WD40/YVTN_repeat-like_dom_sf"/>
</dbReference>
<keyword evidence="3" id="KW-1185">Reference proteome</keyword>
<dbReference type="Gene3D" id="2.130.10.10">
    <property type="entry name" value="YVTN repeat-like/Quinoprotein amine dehydrogenase"/>
    <property type="match status" value="1"/>
</dbReference>
<feature type="signal peptide" evidence="1">
    <location>
        <begin position="1"/>
        <end position="19"/>
    </location>
</feature>
<dbReference type="SUPFAM" id="SSF50969">
    <property type="entry name" value="YVTN repeat-like/Quinoprotein amine dehydrogenase"/>
    <property type="match status" value="1"/>
</dbReference>
<organism evidence="2 3">
    <name type="scientific">Harenicola maris</name>
    <dbReference type="NCBI Taxonomy" id="2841044"/>
    <lineage>
        <taxon>Bacteria</taxon>
        <taxon>Pseudomonadati</taxon>
        <taxon>Pseudomonadota</taxon>
        <taxon>Alphaproteobacteria</taxon>
        <taxon>Rhodobacterales</taxon>
        <taxon>Paracoccaceae</taxon>
        <taxon>Harenicola</taxon>
    </lineage>
</organism>
<evidence type="ECO:0000313" key="3">
    <source>
        <dbReference type="Proteomes" id="UP001315686"/>
    </source>
</evidence>
<dbReference type="AlphaFoldDB" id="A0AAP2CP73"/>
<dbReference type="InterPro" id="IPR011044">
    <property type="entry name" value="Quino_amine_DH_bsu"/>
</dbReference>
<accession>A0AAP2CP73</accession>
<reference evidence="2 3" key="1">
    <citation type="journal article" date="2021" name="Arch. Microbiol.">
        <title>Harenicola maris gen. nov., sp. nov. isolated from the Sea of Japan shallow sediments.</title>
        <authorList>
            <person name="Romanenko L.A."/>
            <person name="Kurilenko V.V."/>
            <person name="Chernysheva N.Y."/>
            <person name="Tekutyeva L.A."/>
            <person name="Velansky P.V."/>
            <person name="Svetashev V.I."/>
            <person name="Isaeva M.P."/>
        </authorList>
    </citation>
    <scope>NUCLEOTIDE SEQUENCE [LARGE SCALE GENOMIC DNA]</scope>
    <source>
        <strain evidence="2 3">KMM 3653</strain>
    </source>
</reference>
<sequence length="343" mass="36792">MKRFILATALAALPAFAQAATPSGGLGALSLSPDGATLLAAGDNRVLYTIDPDSFEVTDRMWMPAMPVWMDHSADGSLVYVLDTDDVLTAHDATDMSRKWEIDRVRTMDFNAQAGRFVTVKSSSKASDVVLIDAANGAQIGSWTVPDLSVQHVGLTDDGASAVMITRSAKDENETKEKPGDDLSGVAKETFRKQHDGNASVLIRMDMATGAVETAPTWYTGSFFDDIRTVGDKTYFLKSGSDPMVMSADFSVELLDMQGINGDMLVINPAGDAFIGGDNADLSTMPLDGGAPVTFDQDKLPGWFEDMMTVEFHPDGRLIGVTDGWRVIVVDPAKNAKSAHPVF</sequence>
<name>A0AAP2CP73_9RHOB</name>
<keyword evidence="1" id="KW-0732">Signal</keyword>
<dbReference type="EMBL" id="JADQAZ010000002">
    <property type="protein sequence ID" value="MBT0958039.1"/>
    <property type="molecule type" value="Genomic_DNA"/>
</dbReference>
<evidence type="ECO:0000313" key="2">
    <source>
        <dbReference type="EMBL" id="MBT0958039.1"/>
    </source>
</evidence>
<protein>
    <submittedName>
        <fullName evidence="2">Uncharacterized protein</fullName>
    </submittedName>
</protein>
<dbReference type="Proteomes" id="UP001315686">
    <property type="component" value="Unassembled WGS sequence"/>
</dbReference>